<dbReference type="EMBL" id="BOLY01000006">
    <property type="protein sequence ID" value="GIZ46242.1"/>
    <property type="molecule type" value="Genomic_DNA"/>
</dbReference>
<dbReference type="SUPFAM" id="SSF56112">
    <property type="entry name" value="Protein kinase-like (PK-like)"/>
    <property type="match status" value="1"/>
</dbReference>
<dbReference type="InterPro" id="IPR011009">
    <property type="entry name" value="Kinase-like_dom_sf"/>
</dbReference>
<name>A0A9P3CN35_9PEZI</name>
<gene>
    <name evidence="1" type="ORF">CKM354_000937500</name>
</gene>
<protein>
    <recommendedName>
        <fullName evidence="3">Protein kinase domain-containing protein</fullName>
    </recommendedName>
</protein>
<dbReference type="GeneID" id="68294950"/>
<dbReference type="Proteomes" id="UP000825890">
    <property type="component" value="Unassembled WGS sequence"/>
</dbReference>
<evidence type="ECO:0000313" key="2">
    <source>
        <dbReference type="Proteomes" id="UP000825890"/>
    </source>
</evidence>
<reference evidence="1 2" key="1">
    <citation type="submission" date="2021-01" db="EMBL/GenBank/DDBJ databases">
        <title>Cercospora kikuchii MAFF 305040 whole genome shotgun sequence.</title>
        <authorList>
            <person name="Kashiwa T."/>
            <person name="Suzuki T."/>
        </authorList>
    </citation>
    <scope>NUCLEOTIDE SEQUENCE [LARGE SCALE GENOMIC DNA]</scope>
    <source>
        <strain evidence="1 2">MAFF 305040</strain>
    </source>
</reference>
<keyword evidence="2" id="KW-1185">Reference proteome</keyword>
<dbReference type="AlphaFoldDB" id="A0A9P3CN35"/>
<dbReference type="Gene3D" id="1.10.510.10">
    <property type="entry name" value="Transferase(Phosphotransferase) domain 1"/>
    <property type="match status" value="1"/>
</dbReference>
<proteinExistence type="predicted"/>
<dbReference type="OrthoDB" id="5979581at2759"/>
<comment type="caution">
    <text evidence="1">The sequence shown here is derived from an EMBL/GenBank/DDBJ whole genome shotgun (WGS) entry which is preliminary data.</text>
</comment>
<dbReference type="RefSeq" id="XP_044660729.1">
    <property type="nucleotide sequence ID" value="XM_044804794.1"/>
</dbReference>
<sequence>MTLELLEGKNLFNPTQYIGYLGLPPLRILRDSPVTADYFNSQGNWKSEPPIPTTSLEEFVTTIPLGEGKNLFLRFVRRVLTWDPDDRATTNEIFTDPWLMEEFASGMGSLVP</sequence>
<evidence type="ECO:0008006" key="3">
    <source>
        <dbReference type="Google" id="ProtNLM"/>
    </source>
</evidence>
<accession>A0A9P3CN35</accession>
<organism evidence="1 2">
    <name type="scientific">Cercospora kikuchii</name>
    <dbReference type="NCBI Taxonomy" id="84275"/>
    <lineage>
        <taxon>Eukaryota</taxon>
        <taxon>Fungi</taxon>
        <taxon>Dikarya</taxon>
        <taxon>Ascomycota</taxon>
        <taxon>Pezizomycotina</taxon>
        <taxon>Dothideomycetes</taxon>
        <taxon>Dothideomycetidae</taxon>
        <taxon>Mycosphaerellales</taxon>
        <taxon>Mycosphaerellaceae</taxon>
        <taxon>Cercospora</taxon>
    </lineage>
</organism>
<evidence type="ECO:0000313" key="1">
    <source>
        <dbReference type="EMBL" id="GIZ46242.1"/>
    </source>
</evidence>